<sequence length="53" mass="6125">MGSVVSAPWSPCCRRKRHYQLSKYLTARQIQLVQCTWSILKMDLSTLGVTVFH</sequence>
<name>A0AAV4GGP3_9GAST</name>
<keyword evidence="2" id="KW-1185">Reference proteome</keyword>
<protein>
    <submittedName>
        <fullName evidence="1">Uncharacterized protein</fullName>
    </submittedName>
</protein>
<gene>
    <name evidence="1" type="ORF">ElyMa_004161000</name>
</gene>
<feature type="non-terminal residue" evidence="1">
    <location>
        <position position="53"/>
    </location>
</feature>
<organism evidence="1 2">
    <name type="scientific">Elysia marginata</name>
    <dbReference type="NCBI Taxonomy" id="1093978"/>
    <lineage>
        <taxon>Eukaryota</taxon>
        <taxon>Metazoa</taxon>
        <taxon>Spiralia</taxon>
        <taxon>Lophotrochozoa</taxon>
        <taxon>Mollusca</taxon>
        <taxon>Gastropoda</taxon>
        <taxon>Heterobranchia</taxon>
        <taxon>Euthyneura</taxon>
        <taxon>Panpulmonata</taxon>
        <taxon>Sacoglossa</taxon>
        <taxon>Placobranchoidea</taxon>
        <taxon>Plakobranchidae</taxon>
        <taxon>Elysia</taxon>
    </lineage>
</organism>
<dbReference type="AlphaFoldDB" id="A0AAV4GGP3"/>
<comment type="caution">
    <text evidence="1">The sequence shown here is derived from an EMBL/GenBank/DDBJ whole genome shotgun (WGS) entry which is preliminary data.</text>
</comment>
<evidence type="ECO:0000313" key="1">
    <source>
        <dbReference type="EMBL" id="GFR84923.1"/>
    </source>
</evidence>
<reference evidence="1 2" key="1">
    <citation type="journal article" date="2021" name="Elife">
        <title>Chloroplast acquisition without the gene transfer in kleptoplastic sea slugs, Plakobranchus ocellatus.</title>
        <authorList>
            <person name="Maeda T."/>
            <person name="Takahashi S."/>
            <person name="Yoshida T."/>
            <person name="Shimamura S."/>
            <person name="Takaki Y."/>
            <person name="Nagai Y."/>
            <person name="Toyoda A."/>
            <person name="Suzuki Y."/>
            <person name="Arimoto A."/>
            <person name="Ishii H."/>
            <person name="Satoh N."/>
            <person name="Nishiyama T."/>
            <person name="Hasebe M."/>
            <person name="Maruyama T."/>
            <person name="Minagawa J."/>
            <person name="Obokata J."/>
            <person name="Shigenobu S."/>
        </authorList>
    </citation>
    <scope>NUCLEOTIDE SEQUENCE [LARGE SCALE GENOMIC DNA]</scope>
</reference>
<dbReference type="EMBL" id="BMAT01008435">
    <property type="protein sequence ID" value="GFR84923.1"/>
    <property type="molecule type" value="Genomic_DNA"/>
</dbReference>
<accession>A0AAV4GGP3</accession>
<proteinExistence type="predicted"/>
<dbReference type="Proteomes" id="UP000762676">
    <property type="component" value="Unassembled WGS sequence"/>
</dbReference>
<evidence type="ECO:0000313" key="2">
    <source>
        <dbReference type="Proteomes" id="UP000762676"/>
    </source>
</evidence>